<dbReference type="GO" id="GO:0046856">
    <property type="term" value="P:phosphatidylinositol dephosphorylation"/>
    <property type="evidence" value="ECO:0007669"/>
    <property type="project" value="InterPro"/>
</dbReference>
<dbReference type="Proteomes" id="UP000261640">
    <property type="component" value="Unplaced"/>
</dbReference>
<dbReference type="Gene3D" id="3.60.10.10">
    <property type="entry name" value="Endonuclease/exonuclease/phosphatase"/>
    <property type="match status" value="1"/>
</dbReference>
<dbReference type="SUPFAM" id="SSF56219">
    <property type="entry name" value="DNase I-like"/>
    <property type="match status" value="1"/>
</dbReference>
<evidence type="ECO:0000256" key="2">
    <source>
        <dbReference type="ARBA" id="ARBA00023599"/>
    </source>
</evidence>
<feature type="domain" description="Inositol polyphosphate-related phosphatase" evidence="3">
    <location>
        <begin position="11"/>
        <end position="353"/>
    </location>
</feature>
<dbReference type="AlphaFoldDB" id="A0A7N8YR18"/>
<dbReference type="InterPro" id="IPR039737">
    <property type="entry name" value="INPP5A"/>
</dbReference>
<dbReference type="Pfam" id="PF22669">
    <property type="entry name" value="Exo_endo_phos2"/>
    <property type="match status" value="1"/>
</dbReference>
<keyword evidence="5" id="KW-1185">Reference proteome</keyword>
<protein>
    <recommendedName>
        <fullName evidence="1">inositol-polyphosphate 5-phosphatase</fullName>
        <ecNumber evidence="1">3.1.3.56</ecNumber>
    </recommendedName>
</protein>
<dbReference type="PANTHER" id="PTHR12997:SF9">
    <property type="entry name" value="INOSITOL-POLYPHOSPHATE 5-PHOSPHATASE"/>
    <property type="match status" value="1"/>
</dbReference>
<dbReference type="InterPro" id="IPR036691">
    <property type="entry name" value="Endo/exonu/phosph_ase_sf"/>
</dbReference>
<evidence type="ECO:0000313" key="5">
    <source>
        <dbReference type="Proteomes" id="UP000261640"/>
    </source>
</evidence>
<evidence type="ECO:0000256" key="1">
    <source>
        <dbReference type="ARBA" id="ARBA00012997"/>
    </source>
</evidence>
<sequence length="376" mass="44344">MPLIFLPVSLCAQLGEIQSAWLQELYKTIHTYKPQFIGLHFQEVGGKDYMVNMGHAENFFCIKSSEEMKDYDRVCMYVDNQFQVEERFTALGSMYFIHKTLKNIYQYDFNVWPFKDTARCCSVTHSNLSLLQFKWSRKGFMRTRWIIHNQGLDLVNVHLFHDASNLIACKSSPSIYSANRHNALRYVINRISDSCYTPLPFFVFGDFNFRLDTLSLIQHLCTSADVQTVKKDSSNEVERIICEKKDNDHQVLLQIEEKLFAYMHQAVFREDNGKALLTYDKEVTAFHDVIREEDIMFPPSYPYSEEYTKPTQYMNTRCPAWCDRILMSHTARELIRRVSQRLLQVFLFPHKVQNIFVGERRVYIQNLIQDCNFLIG</sequence>
<dbReference type="GO" id="GO:0004445">
    <property type="term" value="F:inositol-polyphosphate 5-phosphatase activity"/>
    <property type="evidence" value="ECO:0007669"/>
    <property type="project" value="UniProtKB-EC"/>
</dbReference>
<evidence type="ECO:0000313" key="4">
    <source>
        <dbReference type="Ensembl" id="ENSMAMP00000066728.1"/>
    </source>
</evidence>
<comment type="similarity">
    <text evidence="2">Belongs to the inositol 1,4,5-trisphosphate 5-phosphatase type I family.</text>
</comment>
<reference evidence="4" key="2">
    <citation type="submission" date="2025-09" db="UniProtKB">
        <authorList>
            <consortium name="Ensembl"/>
        </authorList>
    </citation>
    <scope>IDENTIFICATION</scope>
</reference>
<dbReference type="SMART" id="SM00128">
    <property type="entry name" value="IPPc"/>
    <property type="match status" value="1"/>
</dbReference>
<dbReference type="PANTHER" id="PTHR12997">
    <property type="entry name" value="TYPE I INOSITOL-1,4,5-TRISPHOSPHATE 5-PHOSPHATASE"/>
    <property type="match status" value="1"/>
</dbReference>
<dbReference type="EC" id="3.1.3.56" evidence="1"/>
<reference evidence="4" key="1">
    <citation type="submission" date="2025-08" db="UniProtKB">
        <authorList>
            <consortium name="Ensembl"/>
        </authorList>
    </citation>
    <scope>IDENTIFICATION</scope>
</reference>
<dbReference type="InterPro" id="IPR000300">
    <property type="entry name" value="IPPc"/>
</dbReference>
<name>A0A7N8YR18_9TELE</name>
<dbReference type="Ensembl" id="ENSMAMT00000056716.1">
    <property type="protein sequence ID" value="ENSMAMP00000066728.1"/>
    <property type="gene ID" value="ENSMAMG00000009026.2"/>
</dbReference>
<dbReference type="GeneTree" id="ENSGT00390000015226"/>
<proteinExistence type="inferred from homology"/>
<accession>A0A7N8YR18</accession>
<organism evidence="4 5">
    <name type="scientific">Mastacembelus armatus</name>
    <name type="common">zig-zag eel</name>
    <dbReference type="NCBI Taxonomy" id="205130"/>
    <lineage>
        <taxon>Eukaryota</taxon>
        <taxon>Metazoa</taxon>
        <taxon>Chordata</taxon>
        <taxon>Craniata</taxon>
        <taxon>Vertebrata</taxon>
        <taxon>Euteleostomi</taxon>
        <taxon>Actinopterygii</taxon>
        <taxon>Neopterygii</taxon>
        <taxon>Teleostei</taxon>
        <taxon>Neoteleostei</taxon>
        <taxon>Acanthomorphata</taxon>
        <taxon>Anabantaria</taxon>
        <taxon>Synbranchiformes</taxon>
        <taxon>Mastacembelidae</taxon>
        <taxon>Mastacembelus</taxon>
    </lineage>
</organism>
<evidence type="ECO:0000259" key="3">
    <source>
        <dbReference type="SMART" id="SM00128"/>
    </source>
</evidence>